<protein>
    <recommendedName>
        <fullName evidence="3">Cell envelope-related transcriptional attenuator domain-containing protein</fullName>
    </recommendedName>
</protein>
<name>A0A430APS8_9ENTE</name>
<dbReference type="Proteomes" id="UP000286773">
    <property type="component" value="Unassembled WGS sequence"/>
</dbReference>
<dbReference type="OrthoDB" id="27330at2"/>
<proteinExistence type="inferred from homology"/>
<feature type="domain" description="Cell envelope-related transcriptional attenuator" evidence="3">
    <location>
        <begin position="102"/>
        <end position="250"/>
    </location>
</feature>
<dbReference type="InterPro" id="IPR050922">
    <property type="entry name" value="LytR/CpsA/Psr_CW_biosynth"/>
</dbReference>
<evidence type="ECO:0000256" key="1">
    <source>
        <dbReference type="ARBA" id="ARBA00006068"/>
    </source>
</evidence>
<dbReference type="InterPro" id="IPR004474">
    <property type="entry name" value="LytR_CpsA_psr"/>
</dbReference>
<dbReference type="RefSeq" id="WP_126814393.1">
    <property type="nucleotide sequence ID" value="NZ_NGKC01000014.1"/>
</dbReference>
<reference evidence="4 5" key="1">
    <citation type="submission" date="2017-05" db="EMBL/GenBank/DDBJ databases">
        <title>Vagococcus spp. assemblies.</title>
        <authorList>
            <person name="Gulvik C.A."/>
        </authorList>
    </citation>
    <scope>NUCLEOTIDE SEQUENCE [LARGE SCALE GENOMIC DNA]</scope>
    <source>
        <strain evidence="4 5">LMG 24798</strain>
    </source>
</reference>
<feature type="transmembrane region" description="Helical" evidence="2">
    <location>
        <begin position="26"/>
        <end position="50"/>
    </location>
</feature>
<dbReference type="PANTHER" id="PTHR33392:SF3">
    <property type="entry name" value="POLYISOPRENYL-TEICHOIC ACID--PEPTIDOGLYCAN TEICHOIC ACID TRANSFERASE TAGT"/>
    <property type="match status" value="1"/>
</dbReference>
<evidence type="ECO:0000256" key="2">
    <source>
        <dbReference type="SAM" id="Phobius"/>
    </source>
</evidence>
<dbReference type="Pfam" id="PF03816">
    <property type="entry name" value="LytR_cpsA_psr"/>
    <property type="match status" value="1"/>
</dbReference>
<keyword evidence="2" id="KW-0472">Membrane</keyword>
<dbReference type="EMBL" id="NGKC01000014">
    <property type="protein sequence ID" value="RSU10075.1"/>
    <property type="molecule type" value="Genomic_DNA"/>
</dbReference>
<dbReference type="Gene3D" id="3.40.630.190">
    <property type="entry name" value="LCP protein"/>
    <property type="match status" value="1"/>
</dbReference>
<gene>
    <name evidence="4" type="ORF">CBF27_11150</name>
</gene>
<dbReference type="NCBIfam" id="TIGR00350">
    <property type="entry name" value="lytR_cpsA_psr"/>
    <property type="match status" value="1"/>
</dbReference>
<comment type="similarity">
    <text evidence="1">Belongs to the LytR/CpsA/Psr (LCP) family.</text>
</comment>
<organism evidence="4 5">
    <name type="scientific">Vagococcus acidifermentans</name>
    <dbReference type="NCBI Taxonomy" id="564710"/>
    <lineage>
        <taxon>Bacteria</taxon>
        <taxon>Bacillati</taxon>
        <taxon>Bacillota</taxon>
        <taxon>Bacilli</taxon>
        <taxon>Lactobacillales</taxon>
        <taxon>Enterococcaceae</taxon>
        <taxon>Vagococcus</taxon>
    </lineage>
</organism>
<keyword evidence="2" id="KW-1133">Transmembrane helix</keyword>
<sequence length="369" mass="41224">MNDTNPQEFITRAQLRANKKKKPKGILLTLGKIMLSLVLVVLLGGVFYGAKMLIDTNNLLNASYKPRANSYENEQIDVMKEPISVLVLGVDNNEERGLETTRTDSMLLLSVNPDDAVISMTSIPRDTYTYIETEAFMGYDKINAAYAYGGVDASIQAVEELLAVPINYYLTLDFQAFENIVDALDGIEIDVPFDLKEMNAQDKVTVNLKKGKQTLDGEEALAFARTRKIDNDIERGGRQQQVVQAVAKKAMQIGTISKYKSILQALDGHIETDMPMGDILSLASSALTKSYTFDSYMFSWMSFDYYGYGETVSMVGLHEDSLAYISHKFRVSLGLDEKDERDEPGYEFVSNGLVSPKTYPQDGMVIENY</sequence>
<accession>A0A430APS8</accession>
<dbReference type="PANTHER" id="PTHR33392">
    <property type="entry name" value="POLYISOPRENYL-TEICHOIC ACID--PEPTIDOGLYCAN TEICHOIC ACID TRANSFERASE TAGU"/>
    <property type="match status" value="1"/>
</dbReference>
<evidence type="ECO:0000313" key="5">
    <source>
        <dbReference type="Proteomes" id="UP000286773"/>
    </source>
</evidence>
<evidence type="ECO:0000313" key="4">
    <source>
        <dbReference type="EMBL" id="RSU10075.1"/>
    </source>
</evidence>
<dbReference type="AlphaFoldDB" id="A0A430APS8"/>
<evidence type="ECO:0000259" key="3">
    <source>
        <dbReference type="Pfam" id="PF03816"/>
    </source>
</evidence>
<keyword evidence="2" id="KW-0812">Transmembrane</keyword>
<keyword evidence="5" id="KW-1185">Reference proteome</keyword>
<comment type="caution">
    <text evidence="4">The sequence shown here is derived from an EMBL/GenBank/DDBJ whole genome shotgun (WGS) entry which is preliminary data.</text>
</comment>